<dbReference type="SUPFAM" id="SSF56496">
    <property type="entry name" value="Fibrinogen C-terminal domain-like"/>
    <property type="match status" value="2"/>
</dbReference>
<evidence type="ECO:0000259" key="2">
    <source>
        <dbReference type="PROSITE" id="PS51406"/>
    </source>
</evidence>
<evidence type="ECO:0000256" key="1">
    <source>
        <dbReference type="SAM" id="Coils"/>
    </source>
</evidence>
<dbReference type="InterPro" id="IPR036056">
    <property type="entry name" value="Fibrinogen-like_C"/>
</dbReference>
<feature type="domain" description="Fibrinogen C-terminal" evidence="2">
    <location>
        <begin position="1"/>
        <end position="84"/>
    </location>
</feature>
<dbReference type="InterPro" id="IPR014716">
    <property type="entry name" value="Fibrinogen_a/b/g_C_1"/>
</dbReference>
<evidence type="ECO:0000313" key="4">
    <source>
        <dbReference type="Proteomes" id="UP001562425"/>
    </source>
</evidence>
<name>A0ABD1CGR0_CULPP</name>
<dbReference type="Gene3D" id="3.90.215.10">
    <property type="entry name" value="Gamma Fibrinogen, chain A, domain 1"/>
    <property type="match status" value="2"/>
</dbReference>
<protein>
    <recommendedName>
        <fullName evidence="2">Fibrinogen C-terminal domain-containing protein</fullName>
    </recommendedName>
</protein>
<keyword evidence="4" id="KW-1185">Reference proteome</keyword>
<reference evidence="3 4" key="1">
    <citation type="submission" date="2024-05" db="EMBL/GenBank/DDBJ databases">
        <title>Culex pipiens pipiens assembly and annotation.</title>
        <authorList>
            <person name="Alout H."/>
            <person name="Durand T."/>
        </authorList>
    </citation>
    <scope>NUCLEOTIDE SEQUENCE [LARGE SCALE GENOMIC DNA]</scope>
    <source>
        <strain evidence="3">HA-2024</strain>
        <tissue evidence="3">Whole body</tissue>
    </source>
</reference>
<organism evidence="3 4">
    <name type="scientific">Culex pipiens pipiens</name>
    <name type="common">Northern house mosquito</name>
    <dbReference type="NCBI Taxonomy" id="38569"/>
    <lineage>
        <taxon>Eukaryota</taxon>
        <taxon>Metazoa</taxon>
        <taxon>Ecdysozoa</taxon>
        <taxon>Arthropoda</taxon>
        <taxon>Hexapoda</taxon>
        <taxon>Insecta</taxon>
        <taxon>Pterygota</taxon>
        <taxon>Neoptera</taxon>
        <taxon>Endopterygota</taxon>
        <taxon>Diptera</taxon>
        <taxon>Nematocera</taxon>
        <taxon>Culicoidea</taxon>
        <taxon>Culicidae</taxon>
        <taxon>Culicinae</taxon>
        <taxon>Culicini</taxon>
        <taxon>Culex</taxon>
        <taxon>Culex</taxon>
    </lineage>
</organism>
<keyword evidence="1" id="KW-0175">Coiled coil</keyword>
<dbReference type="Pfam" id="PF00147">
    <property type="entry name" value="Fibrinogen_C"/>
    <property type="match status" value="2"/>
</dbReference>
<dbReference type="AlphaFoldDB" id="A0ABD1CGR0"/>
<feature type="domain" description="Fibrinogen C-terminal" evidence="2">
    <location>
        <begin position="85"/>
        <end position="229"/>
    </location>
</feature>
<gene>
    <name evidence="3" type="ORF">pipiens_004632</name>
</gene>
<dbReference type="EMBL" id="JBEHCU010012383">
    <property type="protein sequence ID" value="KAL1375577.1"/>
    <property type="molecule type" value="Genomic_DNA"/>
</dbReference>
<dbReference type="InterPro" id="IPR002181">
    <property type="entry name" value="Fibrinogen_a/b/g_C_dom"/>
</dbReference>
<dbReference type="SMART" id="SM00186">
    <property type="entry name" value="FBG"/>
    <property type="match status" value="1"/>
</dbReference>
<comment type="caution">
    <text evidence="3">The sequence shown here is derived from an EMBL/GenBank/DDBJ whole genome shotgun (WGS) entry which is preliminary data.</text>
</comment>
<proteinExistence type="predicted"/>
<dbReference type="Proteomes" id="UP001562425">
    <property type="component" value="Unassembled WGS sequence"/>
</dbReference>
<dbReference type="PROSITE" id="PS51406">
    <property type="entry name" value="FIBRINOGEN_C_2"/>
    <property type="match status" value="2"/>
</dbReference>
<evidence type="ECO:0000313" key="3">
    <source>
        <dbReference type="EMBL" id="KAL1375577.1"/>
    </source>
</evidence>
<feature type="coiled-coil region" evidence="1">
    <location>
        <begin position="252"/>
        <end position="286"/>
    </location>
</feature>
<dbReference type="InterPro" id="IPR050373">
    <property type="entry name" value="Fibrinogen_C-term_domain"/>
</dbReference>
<accession>A0ABD1CGR0</accession>
<dbReference type="PANTHER" id="PTHR19143">
    <property type="entry name" value="FIBRINOGEN/TENASCIN/ANGIOPOEITIN"/>
    <property type="match status" value="1"/>
</dbReference>
<sequence>MEMCTFIWSEYDRGFGNMNGEFWLGLGKIHELTYSRRYELHVILEDWDGVRAVARYSDFLVAGPEEGFMLRSLGNFSGSAGDSLRNHLGMKFTTFDVDNDERVQLIHPQPGFRDPFEVFCDQEYEGGGWIVVQNRYDGSVHFYRGWNDYERGFGDLEGEMWLGLGKIHELTYSRRYELHVILEDWDGVRAIDRYSSFLVAGPEEGYMLRNLGNFSGSAGDSLTNYDLDMAEMAEERKERQKSTENSQIELLVRLLQQQNEHLTMKLQRLEDHYTNLTNVRQEQKEDSIISYFK</sequence>